<dbReference type="SMART" id="SM00880">
    <property type="entry name" value="CHAD"/>
    <property type="match status" value="1"/>
</dbReference>
<comment type="caution">
    <text evidence="2">The sequence shown here is derived from an EMBL/GenBank/DDBJ whole genome shotgun (WGS) entry which is preliminary data.</text>
</comment>
<reference evidence="2 3" key="1">
    <citation type="submission" date="2019-03" db="EMBL/GenBank/DDBJ databases">
        <title>Genomic Encyclopedia of Type Strains, Phase IV (KMG-IV): sequencing the most valuable type-strain genomes for metagenomic binning, comparative biology and taxonomic classification.</title>
        <authorList>
            <person name="Goeker M."/>
        </authorList>
    </citation>
    <scope>NUCLEOTIDE SEQUENCE [LARGE SCALE GENOMIC DNA]</scope>
    <source>
        <strain evidence="2 3">DSM 101</strain>
    </source>
</reference>
<gene>
    <name evidence="2" type="ORF">EV667_4293</name>
</gene>
<dbReference type="InterPro" id="IPR007899">
    <property type="entry name" value="CHAD_dom"/>
</dbReference>
<dbReference type="Pfam" id="PF05235">
    <property type="entry name" value="CHAD"/>
    <property type="match status" value="1"/>
</dbReference>
<dbReference type="Proteomes" id="UP000295030">
    <property type="component" value="Unassembled WGS sequence"/>
</dbReference>
<dbReference type="RefSeq" id="WP_131837333.1">
    <property type="nucleotide sequence ID" value="NZ_SMFY01000006.1"/>
</dbReference>
<evidence type="ECO:0000313" key="3">
    <source>
        <dbReference type="Proteomes" id="UP000295030"/>
    </source>
</evidence>
<dbReference type="InterPro" id="IPR038186">
    <property type="entry name" value="CHAD_dom_sf"/>
</dbReference>
<evidence type="ECO:0000259" key="1">
    <source>
        <dbReference type="PROSITE" id="PS51708"/>
    </source>
</evidence>
<dbReference type="PANTHER" id="PTHR39339">
    <property type="entry name" value="SLR1444 PROTEIN"/>
    <property type="match status" value="1"/>
</dbReference>
<sequence>MPDKLSDSAAEAVDSSLPPLPVPPPRLTVALIEAHGEACEALALADPVKAVHGVRKGFKRLRALLRLAGTAREREVAHLARASRRALAHTARHLAQARDAAAREDALDDLVAKVGLAPTIRRAAGRAFAKPGIDAPGIDAPGASAPDGGVGAHRAALDAQMDALGKALPRLGAGLDDKALITALVAGYAKARRAGRDVDPQDDESLHELRKEVVAQRYQMELVVFAWPALGHIWVDQLQRLRDKLGKHHDLSVLRALAEAHPVRADGKPLWRTQLLAAIEARQEKLALSALLLYARLFAEKPMAFRRRLSAYMSAVSERK</sequence>
<keyword evidence="3" id="KW-1185">Reference proteome</keyword>
<protein>
    <submittedName>
        <fullName evidence="2">CHAD domain-containing protein</fullName>
    </submittedName>
</protein>
<accession>A0A4R1H887</accession>
<proteinExistence type="predicted"/>
<dbReference type="Gene3D" id="1.40.20.10">
    <property type="entry name" value="CHAD domain"/>
    <property type="match status" value="1"/>
</dbReference>
<dbReference type="EMBL" id="SMFY01000006">
    <property type="protein sequence ID" value="TCK16701.1"/>
    <property type="molecule type" value="Genomic_DNA"/>
</dbReference>
<evidence type="ECO:0000313" key="2">
    <source>
        <dbReference type="EMBL" id="TCK16701.1"/>
    </source>
</evidence>
<name>A0A4R1H887_ANCAQ</name>
<dbReference type="PROSITE" id="PS51708">
    <property type="entry name" value="CHAD"/>
    <property type="match status" value="1"/>
</dbReference>
<feature type="domain" description="CHAD" evidence="1">
    <location>
        <begin position="21"/>
        <end position="303"/>
    </location>
</feature>
<dbReference type="OrthoDB" id="8453396at2"/>
<organism evidence="2 3">
    <name type="scientific">Ancylobacter aquaticus</name>
    <dbReference type="NCBI Taxonomy" id="100"/>
    <lineage>
        <taxon>Bacteria</taxon>
        <taxon>Pseudomonadati</taxon>
        <taxon>Pseudomonadota</taxon>
        <taxon>Alphaproteobacteria</taxon>
        <taxon>Hyphomicrobiales</taxon>
        <taxon>Xanthobacteraceae</taxon>
        <taxon>Ancylobacter</taxon>
    </lineage>
</organism>
<dbReference type="PANTHER" id="PTHR39339:SF1">
    <property type="entry name" value="CHAD DOMAIN-CONTAINING PROTEIN"/>
    <property type="match status" value="1"/>
</dbReference>
<dbReference type="AlphaFoldDB" id="A0A4R1H887"/>